<evidence type="ECO:0000313" key="3">
    <source>
        <dbReference type="Proteomes" id="UP000186469"/>
    </source>
</evidence>
<protein>
    <submittedName>
        <fullName evidence="2">Uncharacterized protein</fullName>
    </submittedName>
</protein>
<dbReference type="RefSeq" id="WP_072697586.1">
    <property type="nucleotide sequence ID" value="NZ_FRDI01000011.1"/>
</dbReference>
<gene>
    <name evidence="2" type="ORF">SAMN02745728_01897</name>
</gene>
<dbReference type="Proteomes" id="UP000186469">
    <property type="component" value="Unassembled WGS sequence"/>
</dbReference>
<dbReference type="OrthoDB" id="5460720at2"/>
<organism evidence="2 3">
    <name type="scientific">Desulfovibrio litoralis DSM 11393</name>
    <dbReference type="NCBI Taxonomy" id="1121455"/>
    <lineage>
        <taxon>Bacteria</taxon>
        <taxon>Pseudomonadati</taxon>
        <taxon>Thermodesulfobacteriota</taxon>
        <taxon>Desulfovibrionia</taxon>
        <taxon>Desulfovibrionales</taxon>
        <taxon>Desulfovibrionaceae</taxon>
        <taxon>Desulfovibrio</taxon>
    </lineage>
</organism>
<dbReference type="AlphaFoldDB" id="A0A1M7TE45"/>
<reference evidence="2 3" key="1">
    <citation type="submission" date="2016-12" db="EMBL/GenBank/DDBJ databases">
        <authorList>
            <person name="Song W.-J."/>
            <person name="Kurnit D.M."/>
        </authorList>
    </citation>
    <scope>NUCLEOTIDE SEQUENCE [LARGE SCALE GENOMIC DNA]</scope>
    <source>
        <strain evidence="2 3">DSM 11393</strain>
    </source>
</reference>
<proteinExistence type="predicted"/>
<dbReference type="EMBL" id="FRDI01000011">
    <property type="protein sequence ID" value="SHN69034.1"/>
    <property type="molecule type" value="Genomic_DNA"/>
</dbReference>
<feature type="region of interest" description="Disordered" evidence="1">
    <location>
        <begin position="250"/>
        <end position="271"/>
    </location>
</feature>
<evidence type="ECO:0000256" key="1">
    <source>
        <dbReference type="SAM" id="MobiDB-lite"/>
    </source>
</evidence>
<evidence type="ECO:0000313" key="2">
    <source>
        <dbReference type="EMBL" id="SHN69034.1"/>
    </source>
</evidence>
<name>A0A1M7TE45_9BACT</name>
<keyword evidence="3" id="KW-1185">Reference proteome</keyword>
<accession>A0A1M7TE45</accession>
<sequence length="271" mass="30032">MRKIFSRRKHGVIARVVNFVLVPVLILLLSALFLAGCSTFVEASDTPRGFDRPIGTLADSGSNIANVGRWHVVAADIASSVRRALEYRPELMAKPLCLPTPQNRAFPKAFFNLLKTELVSRGLQVSEQPEFDSVSLTFSVYRLNIPSRQGIEVMITARMVYNNRYVMQKSGTYFAGNEDAFLFQNTDNGFVGGNGGTGTAESLWEHYAIRNNAFKPKEPETMPINRGVLMSSARTSEEIDRIVDAQIRAGGGVRIDPNAPPTKLSSTRHRR</sequence>